<dbReference type="SMART" id="SM00714">
    <property type="entry name" value="LITAF"/>
    <property type="match status" value="1"/>
</dbReference>
<evidence type="ECO:0000256" key="5">
    <source>
        <dbReference type="ARBA" id="ARBA00022723"/>
    </source>
</evidence>
<dbReference type="PANTHER" id="PTHR23292">
    <property type="entry name" value="LIPOPOLYSACCHARIDE-INDUCED TUMOR NECROSIS FACTOR-ALPHA FACTOR"/>
    <property type="match status" value="1"/>
</dbReference>
<comment type="subcellular location">
    <subcellularLocation>
        <location evidence="2">Endosome membrane</location>
        <topology evidence="2">Peripheral membrane protein</topology>
    </subcellularLocation>
    <subcellularLocation>
        <location evidence="1">Late endosome membrane</location>
    </subcellularLocation>
    <subcellularLocation>
        <location evidence="3">Lysosome membrane</location>
        <topology evidence="3">Peripheral membrane protein</topology>
        <orientation evidence="3">Cytoplasmic side</orientation>
    </subcellularLocation>
</comment>
<feature type="domain" description="LITAF" evidence="9">
    <location>
        <begin position="29"/>
        <end position="114"/>
    </location>
</feature>
<evidence type="ECO:0000256" key="2">
    <source>
        <dbReference type="ARBA" id="ARBA00004481"/>
    </source>
</evidence>
<dbReference type="PROSITE" id="PS51837">
    <property type="entry name" value="LITAF"/>
    <property type="match status" value="1"/>
</dbReference>
<comment type="caution">
    <text evidence="10">The sequence shown here is derived from an EMBL/GenBank/DDBJ whole genome shotgun (WGS) entry which is preliminary data.</text>
</comment>
<dbReference type="PANTHER" id="PTHR23292:SF6">
    <property type="entry name" value="FI16602P1-RELATED"/>
    <property type="match status" value="1"/>
</dbReference>
<evidence type="ECO:0000313" key="11">
    <source>
        <dbReference type="Proteomes" id="UP000271974"/>
    </source>
</evidence>
<evidence type="ECO:0000256" key="3">
    <source>
        <dbReference type="ARBA" id="ARBA00004630"/>
    </source>
</evidence>
<dbReference type="InterPro" id="IPR006629">
    <property type="entry name" value="LITAF"/>
</dbReference>
<keyword evidence="7" id="KW-0472">Membrane</keyword>
<dbReference type="GO" id="GO:0031902">
    <property type="term" value="C:late endosome membrane"/>
    <property type="evidence" value="ECO:0007669"/>
    <property type="project" value="UniProtKB-SubCell"/>
</dbReference>
<keyword evidence="11" id="KW-1185">Reference proteome</keyword>
<evidence type="ECO:0000256" key="4">
    <source>
        <dbReference type="ARBA" id="ARBA00005975"/>
    </source>
</evidence>
<dbReference type="EMBL" id="RQTK01000370">
    <property type="protein sequence ID" value="RUS80839.1"/>
    <property type="molecule type" value="Genomic_DNA"/>
</dbReference>
<gene>
    <name evidence="10" type="ORF">EGW08_011394</name>
</gene>
<comment type="similarity">
    <text evidence="4">Belongs to the CDIP1/LITAF family.</text>
</comment>
<evidence type="ECO:0000256" key="1">
    <source>
        <dbReference type="ARBA" id="ARBA00004414"/>
    </source>
</evidence>
<dbReference type="AlphaFoldDB" id="A0A433TH29"/>
<keyword evidence="5" id="KW-0479">Metal-binding</keyword>
<dbReference type="Proteomes" id="UP000271974">
    <property type="component" value="Unassembled WGS sequence"/>
</dbReference>
<dbReference type="OrthoDB" id="5599753at2759"/>
<protein>
    <recommendedName>
        <fullName evidence="9">LITAF domain-containing protein</fullName>
    </recommendedName>
</protein>
<evidence type="ECO:0000313" key="10">
    <source>
        <dbReference type="EMBL" id="RUS80839.1"/>
    </source>
</evidence>
<dbReference type="GO" id="GO:0008270">
    <property type="term" value="F:zinc ion binding"/>
    <property type="evidence" value="ECO:0007669"/>
    <property type="project" value="TreeGrafter"/>
</dbReference>
<dbReference type="Pfam" id="PF10601">
    <property type="entry name" value="zf-LITAF-like"/>
    <property type="match status" value="1"/>
</dbReference>
<evidence type="ECO:0000256" key="6">
    <source>
        <dbReference type="ARBA" id="ARBA00022833"/>
    </source>
</evidence>
<sequence>MSTNPSYAGPIDGQPEHPPPPQPNCPGNHGHTISRPTRVECRHDPVACTCRHCFAEITTQTSHKAGLYSWLLCLLICLAGCDLGCCCIPFCVNCSRDIVHTCPNCGKRIGVHKRL</sequence>
<dbReference type="InterPro" id="IPR037519">
    <property type="entry name" value="LITAF_fam"/>
</dbReference>
<keyword evidence="6" id="KW-0862">Zinc</keyword>
<evidence type="ECO:0000259" key="9">
    <source>
        <dbReference type="PROSITE" id="PS51837"/>
    </source>
</evidence>
<evidence type="ECO:0000256" key="7">
    <source>
        <dbReference type="ARBA" id="ARBA00023136"/>
    </source>
</evidence>
<name>A0A433TH29_ELYCH</name>
<feature type="region of interest" description="Disordered" evidence="8">
    <location>
        <begin position="1"/>
        <end position="31"/>
    </location>
</feature>
<organism evidence="10 11">
    <name type="scientific">Elysia chlorotica</name>
    <name type="common">Eastern emerald elysia</name>
    <name type="synonym">Sea slug</name>
    <dbReference type="NCBI Taxonomy" id="188477"/>
    <lineage>
        <taxon>Eukaryota</taxon>
        <taxon>Metazoa</taxon>
        <taxon>Spiralia</taxon>
        <taxon>Lophotrochozoa</taxon>
        <taxon>Mollusca</taxon>
        <taxon>Gastropoda</taxon>
        <taxon>Heterobranchia</taxon>
        <taxon>Euthyneura</taxon>
        <taxon>Panpulmonata</taxon>
        <taxon>Sacoglossa</taxon>
        <taxon>Placobranchoidea</taxon>
        <taxon>Plakobranchidae</taxon>
        <taxon>Elysia</taxon>
    </lineage>
</organism>
<evidence type="ECO:0000256" key="8">
    <source>
        <dbReference type="SAM" id="MobiDB-lite"/>
    </source>
</evidence>
<dbReference type="STRING" id="188477.A0A433TH29"/>
<dbReference type="GO" id="GO:0005765">
    <property type="term" value="C:lysosomal membrane"/>
    <property type="evidence" value="ECO:0007669"/>
    <property type="project" value="UniProtKB-SubCell"/>
</dbReference>
<proteinExistence type="inferred from homology"/>
<reference evidence="10 11" key="1">
    <citation type="submission" date="2019-01" db="EMBL/GenBank/DDBJ databases">
        <title>A draft genome assembly of the solar-powered sea slug Elysia chlorotica.</title>
        <authorList>
            <person name="Cai H."/>
            <person name="Li Q."/>
            <person name="Fang X."/>
            <person name="Li J."/>
            <person name="Curtis N.E."/>
            <person name="Altenburger A."/>
            <person name="Shibata T."/>
            <person name="Feng M."/>
            <person name="Maeda T."/>
            <person name="Schwartz J.A."/>
            <person name="Shigenobu S."/>
            <person name="Lundholm N."/>
            <person name="Nishiyama T."/>
            <person name="Yang H."/>
            <person name="Hasebe M."/>
            <person name="Li S."/>
            <person name="Pierce S.K."/>
            <person name="Wang J."/>
        </authorList>
    </citation>
    <scope>NUCLEOTIDE SEQUENCE [LARGE SCALE GENOMIC DNA]</scope>
    <source>
        <strain evidence="10">EC2010</strain>
        <tissue evidence="10">Whole organism of an adult</tissue>
    </source>
</reference>
<accession>A0A433TH29</accession>